<feature type="domain" description="Enoyl reductase (ER)" evidence="6">
    <location>
        <begin position="14"/>
        <end position="303"/>
    </location>
</feature>
<dbReference type="SUPFAM" id="SSF51735">
    <property type="entry name" value="NAD(P)-binding Rossmann-fold domains"/>
    <property type="match status" value="1"/>
</dbReference>
<keyword evidence="2" id="KW-0479">Metal-binding</keyword>
<proteinExistence type="predicted"/>
<dbReference type="SMART" id="SM00829">
    <property type="entry name" value="PKS_ER"/>
    <property type="match status" value="1"/>
</dbReference>
<dbReference type="Gene3D" id="3.40.50.720">
    <property type="entry name" value="NAD(P)-binding Rossmann-like Domain"/>
    <property type="match status" value="1"/>
</dbReference>
<evidence type="ECO:0000256" key="5">
    <source>
        <dbReference type="ARBA" id="ARBA00023027"/>
    </source>
</evidence>
<comment type="cofactor">
    <cofactor evidence="1">
        <name>Zn(2+)</name>
        <dbReference type="ChEBI" id="CHEBI:29105"/>
    </cofactor>
</comment>
<dbReference type="InterPro" id="IPR036291">
    <property type="entry name" value="NAD(P)-bd_dom_sf"/>
</dbReference>
<dbReference type="GO" id="GO:0005829">
    <property type="term" value="C:cytosol"/>
    <property type="evidence" value="ECO:0007669"/>
    <property type="project" value="TreeGrafter"/>
</dbReference>
<dbReference type="InterPro" id="IPR013149">
    <property type="entry name" value="ADH-like_C"/>
</dbReference>
<evidence type="ECO:0000259" key="6">
    <source>
        <dbReference type="SMART" id="SM00829"/>
    </source>
</evidence>
<dbReference type="InterPro" id="IPR011032">
    <property type="entry name" value="GroES-like_sf"/>
</dbReference>
<keyword evidence="4" id="KW-0560">Oxidoreductase</keyword>
<evidence type="ECO:0000256" key="2">
    <source>
        <dbReference type="ARBA" id="ARBA00022723"/>
    </source>
</evidence>
<accession>A0A382LZG4</accession>
<dbReference type="SUPFAM" id="SSF50129">
    <property type="entry name" value="GroES-like"/>
    <property type="match status" value="1"/>
</dbReference>
<keyword evidence="3" id="KW-0862">Zinc</keyword>
<dbReference type="InterPro" id="IPR020843">
    <property type="entry name" value="ER"/>
</dbReference>
<evidence type="ECO:0000256" key="4">
    <source>
        <dbReference type="ARBA" id="ARBA00023002"/>
    </source>
</evidence>
<keyword evidence="5" id="KW-0520">NAD</keyword>
<evidence type="ECO:0000313" key="7">
    <source>
        <dbReference type="EMBL" id="SVC40462.1"/>
    </source>
</evidence>
<dbReference type="InterPro" id="IPR013154">
    <property type="entry name" value="ADH-like_N"/>
</dbReference>
<dbReference type="PANTHER" id="PTHR43880">
    <property type="entry name" value="ALCOHOL DEHYDROGENASE"/>
    <property type="match status" value="1"/>
</dbReference>
<evidence type="ECO:0000256" key="1">
    <source>
        <dbReference type="ARBA" id="ARBA00001947"/>
    </source>
</evidence>
<evidence type="ECO:0000256" key="3">
    <source>
        <dbReference type="ARBA" id="ARBA00022833"/>
    </source>
</evidence>
<dbReference type="PROSITE" id="PS00059">
    <property type="entry name" value="ADH_ZINC"/>
    <property type="match status" value="1"/>
</dbReference>
<name>A0A382LZG4_9ZZZZ</name>
<feature type="non-terminal residue" evidence="7">
    <location>
        <position position="351"/>
    </location>
</feature>
<dbReference type="FunFam" id="3.40.50.720:FF:000003">
    <property type="entry name" value="S-(hydroxymethyl)glutathione dehydrogenase"/>
    <property type="match status" value="1"/>
</dbReference>
<protein>
    <recommendedName>
        <fullName evidence="6">Enoyl reductase (ER) domain-containing protein</fullName>
    </recommendedName>
</protein>
<dbReference type="GO" id="GO:0051903">
    <property type="term" value="F:S-(hydroxymethyl)glutathione dehydrogenase [NAD(P)+] activity"/>
    <property type="evidence" value="ECO:0007669"/>
    <property type="project" value="TreeGrafter"/>
</dbReference>
<dbReference type="EMBL" id="UINC01089400">
    <property type="protein sequence ID" value="SVC40462.1"/>
    <property type="molecule type" value="Genomic_DNA"/>
</dbReference>
<dbReference type="Pfam" id="PF00107">
    <property type="entry name" value="ADH_zinc_N"/>
    <property type="match status" value="1"/>
</dbReference>
<sequence length="351" mass="36398">MEHTMQGLIQEGDGEEHVRLSNDLEHAAPLEPRQVRVEVMAAGVCGSDLSCVHGKYYMPTPLVPGHEAAGVVAEVGSAVTYCQVGDHVVLSTFGNCGHCATCENGEPGNCGFGGLRHTHTEGEQALWGFANLGAFAQETIVHENQAVPIPKEVPLPSAALIGCGVMTGAGAVFNRARVGIGDTCVVIGAGGVGLNVIQAASLAGASQVIAVDRAASKERMALEFGATDFVLADGDDFDSVAAVQQLSGGGVDHSFEVVGSTKLLADCLPMTKAGGNICAVGVPDLTATVTYPFQALHQNKNLLGIRAGGGKPRKDFRLIANLYLKGRFKLDELVSHTAGLDGLQEAFDALK</sequence>
<dbReference type="InterPro" id="IPR002328">
    <property type="entry name" value="ADH_Zn_CS"/>
</dbReference>
<dbReference type="GO" id="GO:0008270">
    <property type="term" value="F:zinc ion binding"/>
    <property type="evidence" value="ECO:0007669"/>
    <property type="project" value="InterPro"/>
</dbReference>
<organism evidence="7">
    <name type="scientific">marine metagenome</name>
    <dbReference type="NCBI Taxonomy" id="408172"/>
    <lineage>
        <taxon>unclassified sequences</taxon>
        <taxon>metagenomes</taxon>
        <taxon>ecological metagenomes</taxon>
    </lineage>
</organism>
<dbReference type="AlphaFoldDB" id="A0A382LZG4"/>
<reference evidence="7" key="1">
    <citation type="submission" date="2018-05" db="EMBL/GenBank/DDBJ databases">
        <authorList>
            <person name="Lanie J.A."/>
            <person name="Ng W.-L."/>
            <person name="Kazmierczak K.M."/>
            <person name="Andrzejewski T.M."/>
            <person name="Davidsen T.M."/>
            <person name="Wayne K.J."/>
            <person name="Tettelin H."/>
            <person name="Glass J.I."/>
            <person name="Rusch D."/>
            <person name="Podicherti R."/>
            <person name="Tsui H.-C.T."/>
            <person name="Winkler M.E."/>
        </authorList>
    </citation>
    <scope>NUCLEOTIDE SEQUENCE</scope>
</reference>
<dbReference type="Pfam" id="PF08240">
    <property type="entry name" value="ADH_N"/>
    <property type="match status" value="1"/>
</dbReference>
<dbReference type="PANTHER" id="PTHR43880:SF12">
    <property type="entry name" value="ALCOHOL DEHYDROGENASE CLASS-3"/>
    <property type="match status" value="1"/>
</dbReference>
<dbReference type="Gene3D" id="3.90.180.10">
    <property type="entry name" value="Medium-chain alcohol dehydrogenases, catalytic domain"/>
    <property type="match status" value="1"/>
</dbReference>
<dbReference type="GO" id="GO:0046294">
    <property type="term" value="P:formaldehyde catabolic process"/>
    <property type="evidence" value="ECO:0007669"/>
    <property type="project" value="TreeGrafter"/>
</dbReference>
<gene>
    <name evidence="7" type="ORF">METZ01_LOCUS293316</name>
</gene>